<organism evidence="10 11">
    <name type="scientific">Nitrosomonas stercoris</name>
    <dbReference type="NCBI Taxonomy" id="1444684"/>
    <lineage>
        <taxon>Bacteria</taxon>
        <taxon>Pseudomonadati</taxon>
        <taxon>Pseudomonadota</taxon>
        <taxon>Betaproteobacteria</taxon>
        <taxon>Nitrosomonadales</taxon>
        <taxon>Nitrosomonadaceae</taxon>
        <taxon>Nitrosomonas</taxon>
    </lineage>
</organism>
<dbReference type="PANTHER" id="PTHR36699">
    <property type="entry name" value="LD-TRANSPEPTIDASE"/>
    <property type="match status" value="1"/>
</dbReference>
<sequence>MQKKLVVYWVLASLLLIFSVQSYAEQDAWILVDTAAHRLSVMRGNKVVLLFDDIAIGRYGANRSRMKGSNQTPLGSFRINHIKQRSHFYRFYGFDFPNREIADLALSEGRISQKEWSNIINAIESTGSPPQNTSLGGYIGIHGLGKGDEEVHTRFNWTNGCIAITNSQIDQLNPWLKLGTRVEIH</sequence>
<evidence type="ECO:0000256" key="7">
    <source>
        <dbReference type="PROSITE-ProRule" id="PRU01373"/>
    </source>
</evidence>
<evidence type="ECO:0000256" key="8">
    <source>
        <dbReference type="SAM" id="SignalP"/>
    </source>
</evidence>
<gene>
    <name evidence="10" type="ORF">Nstercoris_01307</name>
</gene>
<dbReference type="UniPathway" id="UPA00219"/>
<evidence type="ECO:0000256" key="6">
    <source>
        <dbReference type="ARBA" id="ARBA00023316"/>
    </source>
</evidence>
<dbReference type="GO" id="GO:0004180">
    <property type="term" value="F:carboxypeptidase activity"/>
    <property type="evidence" value="ECO:0007669"/>
    <property type="project" value="UniProtKB-ARBA"/>
</dbReference>
<dbReference type="Proteomes" id="UP000316473">
    <property type="component" value="Chromosome"/>
</dbReference>
<comment type="pathway">
    <text evidence="1 7">Cell wall biogenesis; peptidoglycan biosynthesis.</text>
</comment>
<dbReference type="GO" id="GO:0016740">
    <property type="term" value="F:transferase activity"/>
    <property type="evidence" value="ECO:0007669"/>
    <property type="project" value="UniProtKB-KW"/>
</dbReference>
<keyword evidence="4 7" id="KW-0133">Cell shape</keyword>
<evidence type="ECO:0000256" key="3">
    <source>
        <dbReference type="ARBA" id="ARBA00022679"/>
    </source>
</evidence>
<feature type="signal peptide" evidence="8">
    <location>
        <begin position="1"/>
        <end position="24"/>
    </location>
</feature>
<evidence type="ECO:0000313" key="11">
    <source>
        <dbReference type="Proteomes" id="UP000316473"/>
    </source>
</evidence>
<dbReference type="InterPro" id="IPR038063">
    <property type="entry name" value="Transpep_catalytic_dom"/>
</dbReference>
<feature type="active site" description="Proton donor/acceptor" evidence="7">
    <location>
        <position position="142"/>
    </location>
</feature>
<evidence type="ECO:0000256" key="1">
    <source>
        <dbReference type="ARBA" id="ARBA00004752"/>
    </source>
</evidence>
<keyword evidence="11" id="KW-1185">Reference proteome</keyword>
<feature type="chain" id="PRO_5021215358" description="L,D-TPase catalytic domain-containing protein" evidence="8">
    <location>
        <begin position="25"/>
        <end position="185"/>
    </location>
</feature>
<keyword evidence="8" id="KW-0732">Signal</keyword>
<dbReference type="EMBL" id="AP019755">
    <property type="protein sequence ID" value="BBL35053.1"/>
    <property type="molecule type" value="Genomic_DNA"/>
</dbReference>
<reference evidence="10 11" key="1">
    <citation type="submission" date="2019-06" db="EMBL/GenBank/DDBJ databases">
        <title>Nitrosomonas stercoris KYUHI-S whole genome shotgun sequence.</title>
        <authorList>
            <person name="Nakagawa T."/>
            <person name="Tsuchiya Y."/>
            <person name="Takahashi R."/>
        </authorList>
    </citation>
    <scope>NUCLEOTIDE SEQUENCE [LARGE SCALE GENOMIC DNA]</scope>
    <source>
        <strain evidence="10 11">KYUHI-S</strain>
    </source>
</reference>
<name>A0A4Y1YQD3_9PROT</name>
<dbReference type="GO" id="GO:0009252">
    <property type="term" value="P:peptidoglycan biosynthetic process"/>
    <property type="evidence" value="ECO:0007669"/>
    <property type="project" value="UniProtKB-UniPathway"/>
</dbReference>
<comment type="similarity">
    <text evidence="2">Belongs to the YkuD family.</text>
</comment>
<evidence type="ECO:0000313" key="10">
    <source>
        <dbReference type="EMBL" id="BBL35053.1"/>
    </source>
</evidence>
<dbReference type="GO" id="GO:0071555">
    <property type="term" value="P:cell wall organization"/>
    <property type="evidence" value="ECO:0007669"/>
    <property type="project" value="UniProtKB-UniRule"/>
</dbReference>
<accession>A0A4Y1YQD3</accession>
<evidence type="ECO:0000256" key="2">
    <source>
        <dbReference type="ARBA" id="ARBA00005992"/>
    </source>
</evidence>
<evidence type="ECO:0000256" key="5">
    <source>
        <dbReference type="ARBA" id="ARBA00022984"/>
    </source>
</evidence>
<dbReference type="Pfam" id="PF03734">
    <property type="entry name" value="YkuD"/>
    <property type="match status" value="1"/>
</dbReference>
<dbReference type="KEGG" id="nst:Nstercoris_01307"/>
<keyword evidence="3" id="KW-0808">Transferase</keyword>
<keyword evidence="5 7" id="KW-0573">Peptidoglycan synthesis</keyword>
<feature type="domain" description="L,D-TPase catalytic" evidence="9">
    <location>
        <begin position="28"/>
        <end position="185"/>
    </location>
</feature>
<dbReference type="SUPFAM" id="SSF141523">
    <property type="entry name" value="L,D-transpeptidase catalytic domain-like"/>
    <property type="match status" value="1"/>
</dbReference>
<evidence type="ECO:0000256" key="4">
    <source>
        <dbReference type="ARBA" id="ARBA00022960"/>
    </source>
</evidence>
<dbReference type="PANTHER" id="PTHR36699:SF1">
    <property type="entry name" value="L,D-TRANSPEPTIDASE YAFK-RELATED"/>
    <property type="match status" value="1"/>
</dbReference>
<feature type="active site" description="Nucleophile" evidence="7">
    <location>
        <position position="161"/>
    </location>
</feature>
<dbReference type="InterPro" id="IPR005490">
    <property type="entry name" value="LD_TPept_cat_dom"/>
</dbReference>
<keyword evidence="6 7" id="KW-0961">Cell wall biogenesis/degradation</keyword>
<dbReference type="AlphaFoldDB" id="A0A4Y1YQD3"/>
<proteinExistence type="inferred from homology"/>
<dbReference type="CDD" id="cd16913">
    <property type="entry name" value="YkuD_like"/>
    <property type="match status" value="1"/>
</dbReference>
<protein>
    <recommendedName>
        <fullName evidence="9">L,D-TPase catalytic domain-containing protein</fullName>
    </recommendedName>
</protein>
<evidence type="ECO:0000259" key="9">
    <source>
        <dbReference type="PROSITE" id="PS52029"/>
    </source>
</evidence>
<dbReference type="GO" id="GO:0008360">
    <property type="term" value="P:regulation of cell shape"/>
    <property type="evidence" value="ECO:0007669"/>
    <property type="project" value="UniProtKB-UniRule"/>
</dbReference>
<dbReference type="PROSITE" id="PS52029">
    <property type="entry name" value="LD_TPASE"/>
    <property type="match status" value="1"/>
</dbReference>
<dbReference type="Gene3D" id="2.40.440.10">
    <property type="entry name" value="L,D-transpeptidase catalytic domain-like"/>
    <property type="match status" value="1"/>
</dbReference>